<comment type="catalytic activity">
    <reaction evidence="1 10">
        <text>(S)-malate = fumarate + H2O</text>
        <dbReference type="Rhea" id="RHEA:12460"/>
        <dbReference type="ChEBI" id="CHEBI:15377"/>
        <dbReference type="ChEBI" id="CHEBI:15589"/>
        <dbReference type="ChEBI" id="CHEBI:29806"/>
        <dbReference type="EC" id="4.2.1.2"/>
    </reaction>
</comment>
<keyword evidence="5 10" id="KW-0004">4Fe-4S</keyword>
<comment type="subunit">
    <text evidence="4 10">Homodimer.</text>
</comment>
<dbReference type="EMBL" id="LUTQ01000007">
    <property type="protein sequence ID" value="OSN11238.1"/>
    <property type="molecule type" value="Genomic_DNA"/>
</dbReference>
<keyword evidence="14" id="KW-1185">Reference proteome</keyword>
<dbReference type="Proteomes" id="UP000194040">
    <property type="component" value="Unassembled WGS sequence"/>
</dbReference>
<protein>
    <recommendedName>
        <fullName evidence="10">Fumarate hydratase class I</fullName>
        <ecNumber evidence="10">4.2.1.2</ecNumber>
    </recommendedName>
</protein>
<evidence type="ECO:0000256" key="6">
    <source>
        <dbReference type="ARBA" id="ARBA00022723"/>
    </source>
</evidence>
<dbReference type="Pfam" id="PF05681">
    <property type="entry name" value="Fumerase"/>
    <property type="match status" value="1"/>
</dbReference>
<dbReference type="Pfam" id="PF05683">
    <property type="entry name" value="Fumerase_C"/>
    <property type="match status" value="1"/>
</dbReference>
<comment type="caution">
    <text evidence="13">The sequence shown here is derived from an EMBL/GenBank/DDBJ whole genome shotgun (WGS) entry which is preliminary data.</text>
</comment>
<dbReference type="InterPro" id="IPR011167">
    <property type="entry name" value="Fe_dep_fumarate_hydratase"/>
</dbReference>
<evidence type="ECO:0000259" key="12">
    <source>
        <dbReference type="Pfam" id="PF05683"/>
    </source>
</evidence>
<evidence type="ECO:0000256" key="8">
    <source>
        <dbReference type="ARBA" id="ARBA00023014"/>
    </source>
</evidence>
<evidence type="ECO:0000256" key="3">
    <source>
        <dbReference type="ARBA" id="ARBA00008876"/>
    </source>
</evidence>
<dbReference type="PANTHER" id="PTHR30389">
    <property type="entry name" value="FUMARATE HYDRATASE-RELATED"/>
    <property type="match status" value="1"/>
</dbReference>
<dbReference type="Gene3D" id="3.20.130.10">
    <property type="entry name" value="Fe-S hydro-lyase, tartrate dehydratase beta-type, catalytic domain"/>
    <property type="match status" value="1"/>
</dbReference>
<dbReference type="PROSITE" id="PS00163">
    <property type="entry name" value="FUMARATE_LYASES"/>
    <property type="match status" value="1"/>
</dbReference>
<reference evidence="13 14" key="1">
    <citation type="submission" date="2016-02" db="EMBL/GenBank/DDBJ databases">
        <title>Species-wide whole genome sequencing reveals diversity, host range in Lonsdalea quercina.</title>
        <authorList>
            <person name="Li Y."/>
        </authorList>
    </citation>
    <scope>NUCLEOTIDE SEQUENCE [LARGE SCALE GENOMIC DNA]</scope>
    <source>
        <strain evidence="13 14">LMG 26265</strain>
    </source>
</reference>
<evidence type="ECO:0000256" key="1">
    <source>
        <dbReference type="ARBA" id="ARBA00000929"/>
    </source>
</evidence>
<evidence type="ECO:0000313" key="13">
    <source>
        <dbReference type="EMBL" id="OSN11238.1"/>
    </source>
</evidence>
<name>A0ABX3XIH9_9GAMM</name>
<dbReference type="PIRSF" id="PIRSF001394">
    <property type="entry name" value="Fe_dep_fumar_hy"/>
    <property type="match status" value="1"/>
</dbReference>
<keyword evidence="6 10" id="KW-0479">Metal-binding</keyword>
<evidence type="ECO:0000259" key="11">
    <source>
        <dbReference type="Pfam" id="PF05681"/>
    </source>
</evidence>
<dbReference type="InterPro" id="IPR020557">
    <property type="entry name" value="Fumarate_lyase_CS"/>
</dbReference>
<gene>
    <name evidence="13" type="ORF">AU512_03880</name>
</gene>
<comment type="cofactor">
    <cofactor evidence="2 10">
        <name>[4Fe-4S] cluster</name>
        <dbReference type="ChEBI" id="CHEBI:49883"/>
    </cofactor>
</comment>
<comment type="function">
    <text evidence="10">Catalyzes the reversible hydration of fumarate to (S)-malate.</text>
</comment>
<keyword evidence="7 10" id="KW-0408">Iron</keyword>
<organism evidence="13 14">
    <name type="scientific">Lonsdalea iberica</name>
    <dbReference type="NCBI Taxonomy" id="1082703"/>
    <lineage>
        <taxon>Bacteria</taxon>
        <taxon>Pseudomonadati</taxon>
        <taxon>Pseudomonadota</taxon>
        <taxon>Gammaproteobacteria</taxon>
        <taxon>Enterobacterales</taxon>
        <taxon>Pectobacteriaceae</taxon>
        <taxon>Lonsdalea</taxon>
    </lineage>
</organism>
<evidence type="ECO:0000256" key="5">
    <source>
        <dbReference type="ARBA" id="ARBA00022485"/>
    </source>
</evidence>
<feature type="domain" description="Fe-S hydro-lyase tartrate dehydratase alpha-type catalytic" evidence="11">
    <location>
        <begin position="51"/>
        <end position="325"/>
    </location>
</feature>
<dbReference type="NCBIfam" id="NF011920">
    <property type="entry name" value="PRK15391.1"/>
    <property type="match status" value="1"/>
</dbReference>
<proteinExistence type="inferred from homology"/>
<evidence type="ECO:0000256" key="7">
    <source>
        <dbReference type="ARBA" id="ARBA00023004"/>
    </source>
</evidence>
<dbReference type="NCBIfam" id="TIGR00722">
    <property type="entry name" value="ttdA_fumA_fumB"/>
    <property type="match status" value="1"/>
</dbReference>
<dbReference type="EC" id="4.2.1.2" evidence="10"/>
<comment type="similarity">
    <text evidence="3 10">Belongs to the class-I fumarase family.</text>
</comment>
<dbReference type="InterPro" id="IPR004647">
    <property type="entry name" value="Fe-S_hydro-lyase_TtdB-typ_cat"/>
</dbReference>
<keyword evidence="9 10" id="KW-0456">Lyase</keyword>
<dbReference type="InterPro" id="IPR004646">
    <property type="entry name" value="Fe-S_hydro-lyase_TtdA-typ_cat"/>
</dbReference>
<dbReference type="InterPro" id="IPR036660">
    <property type="entry name" value="Fe-S_hydroAse_TtdB_cat_sf"/>
</dbReference>
<dbReference type="SUPFAM" id="SSF117457">
    <property type="entry name" value="FumA C-terminal domain-like"/>
    <property type="match status" value="1"/>
</dbReference>
<feature type="domain" description="Fe-S hydro-lyase tartrate dehydratase beta-type catalytic" evidence="12">
    <location>
        <begin position="332"/>
        <end position="537"/>
    </location>
</feature>
<evidence type="ECO:0000256" key="4">
    <source>
        <dbReference type="ARBA" id="ARBA00011738"/>
    </source>
</evidence>
<sequence>MSNKTFHYQEPFPLGKDKTEYRLLSRDYVSVTQFDGQDMLKIAPEGLTLLAQQAFHDASFMLRPDHQQQVADILSDPEASENDKYVALQFLRNSEIAAKGILPTCQDTGTAIIVGKKGQNVWTGANDAEALSHGVYNTFIEDNLRYSQNAPLDMYKEVNTGTNLPAQIDLYSTEGEEYKFLFVTKGGGSANKTYLYQETKALLTPGKLKNFLVEKMRTLGTAACPPYHIAFVIGGTSAETTLKTVKLASTHYYDELPTEGNEHGQAFRDTVLEQELLEEARNLGLGAQFGGKYFAHDIRVIRLPRHGASCPVGMGVSCSADRNIKGKINRDGIWLEQLEQNPGKYIPEHLRQAGEGEAVRIDLNRPMDDILAELSQYPVSTRLSLTGTIIVGRDIAHAKLKERIDNGEGLPQYVKDHPIYYAGPAKTPTGYASGSLGPTTAGRMDSYVDLLQSHGGSKIMLAKGNRSQQVTDACEKHGGFYLGSIGGPAAILAQNSIKSLTCVEYPELGMEAIWKIEVEDFPAFILVDDKGNDFFQQIQAKACNRCG</sequence>
<evidence type="ECO:0000256" key="10">
    <source>
        <dbReference type="PIRNR" id="PIRNR001394"/>
    </source>
</evidence>
<dbReference type="RefSeq" id="WP_094100234.1">
    <property type="nucleotide sequence ID" value="NZ_LUTQ01000007.1"/>
</dbReference>
<evidence type="ECO:0000256" key="2">
    <source>
        <dbReference type="ARBA" id="ARBA00001966"/>
    </source>
</evidence>
<evidence type="ECO:0000256" key="9">
    <source>
        <dbReference type="ARBA" id="ARBA00023239"/>
    </source>
</evidence>
<evidence type="ECO:0000313" key="14">
    <source>
        <dbReference type="Proteomes" id="UP000194040"/>
    </source>
</evidence>
<dbReference type="InterPro" id="IPR051208">
    <property type="entry name" value="Class-I_Fumarase/Tartrate_DH"/>
</dbReference>
<keyword evidence="8 10" id="KW-0411">Iron-sulfur</keyword>
<dbReference type="NCBIfam" id="TIGR00723">
    <property type="entry name" value="ttdB_fumA_fumB"/>
    <property type="match status" value="1"/>
</dbReference>
<dbReference type="NCBIfam" id="NF011919">
    <property type="entry name" value="PRK15390.1"/>
    <property type="match status" value="1"/>
</dbReference>
<dbReference type="PANTHER" id="PTHR30389:SF18">
    <property type="entry name" value="FUMARATE HYDRATASE CLASS I, ANAEROBIC"/>
    <property type="match status" value="1"/>
</dbReference>
<accession>A0ABX3XIH9</accession>